<dbReference type="RefSeq" id="WP_254166369.1">
    <property type="nucleotide sequence ID" value="NZ_JAHESF010000020.1"/>
</dbReference>
<keyword evidence="2" id="KW-1185">Reference proteome</keyword>
<sequence>MNAGSFNELSMYNKILLVDDLAAPVCSIEYYDHRIYLYSLNALFIESYHNIDTGEIEKICTVDYADLDKYLSRITLYQGLRKKQTHN</sequence>
<comment type="caution">
    <text evidence="1">The sequence shown here is derived from an EMBL/GenBank/DDBJ whole genome shotgun (WGS) entry which is preliminary data.</text>
</comment>
<dbReference type="EMBL" id="JAHESF010000020">
    <property type="protein sequence ID" value="MBT1699036.1"/>
    <property type="molecule type" value="Genomic_DNA"/>
</dbReference>
<protein>
    <submittedName>
        <fullName evidence="1">Uncharacterized protein</fullName>
    </submittedName>
</protein>
<dbReference type="AlphaFoldDB" id="A0AAP2GK73"/>
<gene>
    <name evidence="1" type="ORF">KK083_19230</name>
</gene>
<name>A0AAP2GK73_9BACT</name>
<proteinExistence type="predicted"/>
<evidence type="ECO:0000313" key="2">
    <source>
        <dbReference type="Proteomes" id="UP001319200"/>
    </source>
</evidence>
<evidence type="ECO:0000313" key="1">
    <source>
        <dbReference type="EMBL" id="MBT1699036.1"/>
    </source>
</evidence>
<reference evidence="1 2" key="1">
    <citation type="submission" date="2021-05" db="EMBL/GenBank/DDBJ databases">
        <title>A Polyphasic approach of four new species of the genus Ohtaekwangia: Ohtaekwangia histidinii sp. nov., Ohtaekwangia cretensis sp. nov., Ohtaekwangia indiensis sp. nov., Ohtaekwangia reichenbachii sp. nov. from diverse environment.</title>
        <authorList>
            <person name="Octaviana S."/>
        </authorList>
    </citation>
    <scope>NUCLEOTIDE SEQUENCE [LARGE SCALE GENOMIC DNA]</scope>
    <source>
        <strain evidence="1 2">PWU4</strain>
    </source>
</reference>
<organism evidence="1 2">
    <name type="scientific">Chryseosolibacter histidini</name>
    <dbReference type="NCBI Taxonomy" id="2782349"/>
    <lineage>
        <taxon>Bacteria</taxon>
        <taxon>Pseudomonadati</taxon>
        <taxon>Bacteroidota</taxon>
        <taxon>Cytophagia</taxon>
        <taxon>Cytophagales</taxon>
        <taxon>Chryseotaleaceae</taxon>
        <taxon>Chryseosolibacter</taxon>
    </lineage>
</organism>
<dbReference type="Proteomes" id="UP001319200">
    <property type="component" value="Unassembled WGS sequence"/>
</dbReference>
<accession>A0AAP2GK73</accession>